<accession>A0A814TXH0</accession>
<evidence type="ECO:0000313" key="2">
    <source>
        <dbReference type="EMBL" id="CAF1420437.1"/>
    </source>
</evidence>
<dbReference type="AlphaFoldDB" id="A0A814TXH0"/>
<evidence type="ECO:0000313" key="4">
    <source>
        <dbReference type="Proteomes" id="UP000663870"/>
    </source>
</evidence>
<evidence type="ECO:0000313" key="3">
    <source>
        <dbReference type="Proteomes" id="UP000663854"/>
    </source>
</evidence>
<dbReference type="Proteomes" id="UP000663854">
    <property type="component" value="Unassembled WGS sequence"/>
</dbReference>
<name>A0A814TXH0_9BILA</name>
<gene>
    <name evidence="2" type="ORF">JXQ802_LOCUS35821</name>
    <name evidence="1" type="ORF">PYM288_LOCUS23118</name>
</gene>
<dbReference type="Proteomes" id="UP000663870">
    <property type="component" value="Unassembled WGS sequence"/>
</dbReference>
<dbReference type="EMBL" id="CAJNOL010001798">
    <property type="protein sequence ID" value="CAF1420437.1"/>
    <property type="molecule type" value="Genomic_DNA"/>
</dbReference>
<dbReference type="EMBL" id="CAJNOH010001044">
    <property type="protein sequence ID" value="CAF1168138.1"/>
    <property type="molecule type" value="Genomic_DNA"/>
</dbReference>
<reference evidence="1" key="1">
    <citation type="submission" date="2021-02" db="EMBL/GenBank/DDBJ databases">
        <authorList>
            <person name="Nowell W R."/>
        </authorList>
    </citation>
    <scope>NUCLEOTIDE SEQUENCE</scope>
</reference>
<proteinExistence type="predicted"/>
<sequence length="597" mass="69289">MATSCSQSTLEMLPDEILLEICKYLLCADILMSLIGLNYRITQMITNYRHHISLHKTSISKSDYLCINILPQIGSQIRTLLIDCCYSILQDDLFIEHFGKKMSIIFPKLERISLVSYEYNQLIAFIDTLHDLNYLVEIRLYSLFSIHVDNQSTVIRSLSQANNHRLTTILIDDRSSPLHFHHTDCYSNTIRLRITLRTSADLPSLFHAVPNVRYLDVELSESDDSLEYFGGLNLSPRFHLTYFQFKSIQQSWMLEELLILFAQLPIVRHLSLFLLTTDRRLIEGGTILPSLPFCAQQFDYAICFFDNMFVDQIDAIIASWSPSHRVTCFYQNPFLFIHTLPWHLARISFPELITKMISCRSLGIISKCRQVREITFSVKDTGEIVEEEQCPIFHIPKLSRLIQVNFYGSIPSDLNHFSFILNAAPNLFRLDLPFDYLWLFIENQQIRHLLDQRITSLSIFKNSTKSSSITLNEEHISIIASTFFRVQDLYVDLTHLQDSTTIVSNDNILEDSTVRSLSVQSCQEKYEVTSSGSSESMVVRLLVEFQEHKLVSLCITGLFFEKIKTDVKQWLQCNTVLCEQQFEAVYSNELHRLLIWM</sequence>
<keyword evidence="4" id="KW-1185">Reference proteome</keyword>
<protein>
    <recommendedName>
        <fullName evidence="5">F-box domain-containing protein</fullName>
    </recommendedName>
</protein>
<evidence type="ECO:0000313" key="1">
    <source>
        <dbReference type="EMBL" id="CAF1168138.1"/>
    </source>
</evidence>
<evidence type="ECO:0008006" key="5">
    <source>
        <dbReference type="Google" id="ProtNLM"/>
    </source>
</evidence>
<organism evidence="1 3">
    <name type="scientific">Rotaria sordida</name>
    <dbReference type="NCBI Taxonomy" id="392033"/>
    <lineage>
        <taxon>Eukaryota</taxon>
        <taxon>Metazoa</taxon>
        <taxon>Spiralia</taxon>
        <taxon>Gnathifera</taxon>
        <taxon>Rotifera</taxon>
        <taxon>Eurotatoria</taxon>
        <taxon>Bdelloidea</taxon>
        <taxon>Philodinida</taxon>
        <taxon>Philodinidae</taxon>
        <taxon>Rotaria</taxon>
    </lineage>
</organism>
<comment type="caution">
    <text evidence="1">The sequence shown here is derived from an EMBL/GenBank/DDBJ whole genome shotgun (WGS) entry which is preliminary data.</text>
</comment>